<proteinExistence type="predicted"/>
<comment type="caution">
    <text evidence="2">The sequence shown here is derived from an EMBL/GenBank/DDBJ whole genome shotgun (WGS) entry which is preliminary data.</text>
</comment>
<keyword evidence="1" id="KW-0732">Signal</keyword>
<evidence type="ECO:0000256" key="1">
    <source>
        <dbReference type="SAM" id="SignalP"/>
    </source>
</evidence>
<dbReference type="RefSeq" id="WP_160738784.1">
    <property type="nucleotide sequence ID" value="NZ_WTYQ01000002.1"/>
</dbReference>
<keyword evidence="3" id="KW-1185">Reference proteome</keyword>
<dbReference type="Proteomes" id="UP000460561">
    <property type="component" value="Unassembled WGS sequence"/>
</dbReference>
<evidence type="ECO:0000313" key="2">
    <source>
        <dbReference type="EMBL" id="MXP25564.1"/>
    </source>
</evidence>
<evidence type="ECO:0000313" key="3">
    <source>
        <dbReference type="Proteomes" id="UP000460561"/>
    </source>
</evidence>
<gene>
    <name evidence="2" type="ORF">GRI39_05845</name>
</gene>
<reference evidence="2 3" key="1">
    <citation type="submission" date="2019-12" db="EMBL/GenBank/DDBJ databases">
        <title>Genomic-based taxomic classification of the family Erythrobacteraceae.</title>
        <authorList>
            <person name="Xu L."/>
        </authorList>
    </citation>
    <scope>NUCLEOTIDE SEQUENCE [LARGE SCALE GENOMIC DNA]</scope>
    <source>
        <strain evidence="2 3">DSM 18604</strain>
    </source>
</reference>
<accession>A0A845A7A8</accession>
<sequence>MRKSLFAAPLALAAALALTTPAMAAPARYNDSGITSQITQLDWQINRAEQRRIISNREAQSYHRELNQVQKLNRQLSRNGLSGNEAKLLDNKLQRIKGKLIKDQRYAMRQHEKRTSYRR</sequence>
<feature type="chain" id="PRO_5032365153" evidence="1">
    <location>
        <begin position="25"/>
        <end position="119"/>
    </location>
</feature>
<feature type="signal peptide" evidence="1">
    <location>
        <begin position="1"/>
        <end position="24"/>
    </location>
</feature>
<name>A0A845A7A8_9SPHN</name>
<dbReference type="EMBL" id="WTYQ01000002">
    <property type="protein sequence ID" value="MXP25564.1"/>
    <property type="molecule type" value="Genomic_DNA"/>
</dbReference>
<organism evidence="2 3">
    <name type="scientific">Altericroceibacterium indicum</name>
    <dbReference type="NCBI Taxonomy" id="374177"/>
    <lineage>
        <taxon>Bacteria</taxon>
        <taxon>Pseudomonadati</taxon>
        <taxon>Pseudomonadota</taxon>
        <taxon>Alphaproteobacteria</taxon>
        <taxon>Sphingomonadales</taxon>
        <taxon>Erythrobacteraceae</taxon>
        <taxon>Altericroceibacterium</taxon>
    </lineage>
</organism>
<dbReference type="AlphaFoldDB" id="A0A845A7A8"/>
<protein>
    <submittedName>
        <fullName evidence="2">Uncharacterized protein</fullName>
    </submittedName>
</protein>